<dbReference type="RefSeq" id="WP_026502708.1">
    <property type="nucleotide sequence ID" value="NZ_JGYQ01000007.1"/>
</dbReference>
<dbReference type="GeneID" id="303203786"/>
<gene>
    <name evidence="1" type="ORF">BBOU_0625</name>
</gene>
<dbReference type="Pfam" id="PF10117">
    <property type="entry name" value="McrBC"/>
    <property type="match status" value="1"/>
</dbReference>
<dbReference type="OrthoDB" id="307209at2"/>
<reference evidence="1 2" key="1">
    <citation type="submission" date="2014-03" db="EMBL/GenBank/DDBJ databases">
        <title>Genomics of Bifidobacteria.</title>
        <authorList>
            <person name="Ventura M."/>
            <person name="Milani C."/>
            <person name="Lugli G.A."/>
        </authorList>
    </citation>
    <scope>NUCLEOTIDE SEQUENCE [LARGE SCALE GENOMIC DNA]</scope>
    <source>
        <strain evidence="1 2">LMG 10736</strain>
    </source>
</reference>
<dbReference type="EMBL" id="JGYQ01000007">
    <property type="protein sequence ID" value="KFI48496.1"/>
    <property type="molecule type" value="Genomic_DNA"/>
</dbReference>
<organism evidence="1 2">
    <name type="scientific">Bifidobacterium boum</name>
    <dbReference type="NCBI Taxonomy" id="78343"/>
    <lineage>
        <taxon>Bacteria</taxon>
        <taxon>Bacillati</taxon>
        <taxon>Actinomycetota</taxon>
        <taxon>Actinomycetes</taxon>
        <taxon>Bifidobacteriales</taxon>
        <taxon>Bifidobacteriaceae</taxon>
        <taxon>Bifidobacterium</taxon>
    </lineage>
</organism>
<evidence type="ECO:0000313" key="1">
    <source>
        <dbReference type="EMBL" id="KFI48496.1"/>
    </source>
</evidence>
<dbReference type="PANTHER" id="PTHR38733:SF1">
    <property type="entry name" value="TYPE IV METHYL-DIRECTED RESTRICTION ENZYME ECOKMCRBC"/>
    <property type="match status" value="1"/>
</dbReference>
<dbReference type="InterPro" id="IPR019292">
    <property type="entry name" value="McrC"/>
</dbReference>
<dbReference type="Proteomes" id="UP000029093">
    <property type="component" value="Unassembled WGS sequence"/>
</dbReference>
<dbReference type="PANTHER" id="PTHR38733">
    <property type="entry name" value="PROTEIN MCRC"/>
    <property type="match status" value="1"/>
</dbReference>
<protein>
    <submittedName>
        <fullName evidence="1">McrBC 5-methylcytosine restriction system component</fullName>
    </submittedName>
</protein>
<keyword evidence="2" id="KW-1185">Reference proteome</keyword>
<comment type="caution">
    <text evidence="1">The sequence shown here is derived from an EMBL/GenBank/DDBJ whole genome shotgun (WGS) entry which is preliminary data.</text>
</comment>
<sequence>MKLFKIKDNAQEKKDSFADIEALTHRIADKTLEQLEREGVFVFPEFIGNSKDLTRDQIILQSVDDTYRSGNVMGFLGCSDERLIIESRFSSEEEDYFSEYLLNQVLDFPNIVDLKSDADQNNRLFNFLLFLFPYYLKTAMRKGLFKRYVRNRYNDGNVKGRIDIARHIKQNTPFIGNVAYSQREFSYDNSLTELVRHTIEFIKRKPYGGHLLVRAKDEVKLVVEATPTYELYDRQRVIEANKKNAIRHAYFREYLALQRLCLLILQHQKHQIGSGSRQIYGILFDGAWLWEEYVNSLIGDAFYHPMNKRGKGAQWLFAKNNGGNIGQIYPDFISRNNESRIIADAKYKPIGNIGNRDYLQVLAYMFRFDAKAGYYLYPEANGTDDLLLWMNKGSTYEANVTERDDVSVTKHGLKIPVDAQNYDAFVQQMKVNENEFLRAFDIG</sequence>
<accession>A0A086ZPP6</accession>
<dbReference type="AlphaFoldDB" id="A0A086ZPP6"/>
<name>A0A086ZPP6_9BIFI</name>
<dbReference type="REBASE" id="384766">
    <property type="entry name" value="Bbo10736McrBCP"/>
</dbReference>
<proteinExistence type="predicted"/>
<evidence type="ECO:0000313" key="2">
    <source>
        <dbReference type="Proteomes" id="UP000029093"/>
    </source>
</evidence>